<evidence type="ECO:0000313" key="5">
    <source>
        <dbReference type="EMBL" id="KAG1901612.1"/>
    </source>
</evidence>
<evidence type="ECO:0000256" key="1">
    <source>
        <dbReference type="ARBA" id="ARBA00022443"/>
    </source>
</evidence>
<dbReference type="AlphaFoldDB" id="A0AAD4E8M3"/>
<dbReference type="Gene3D" id="3.30.1520.10">
    <property type="entry name" value="Phox-like domain"/>
    <property type="match status" value="1"/>
</dbReference>
<dbReference type="EMBL" id="JABBWK010000021">
    <property type="protein sequence ID" value="KAG1901612.1"/>
    <property type="molecule type" value="Genomic_DNA"/>
</dbReference>
<dbReference type="PANTHER" id="PTHR45827:SF1">
    <property type="entry name" value="SORTING NEXIN"/>
    <property type="match status" value="1"/>
</dbReference>
<feature type="compositionally biased region" description="Polar residues" evidence="3">
    <location>
        <begin position="366"/>
        <end position="377"/>
    </location>
</feature>
<keyword evidence="1 2" id="KW-0728">SH3 domain</keyword>
<gene>
    <name evidence="5" type="ORF">F5891DRAFT_1187482</name>
</gene>
<dbReference type="Pfam" id="PF00018">
    <property type="entry name" value="SH3_1"/>
    <property type="match status" value="1"/>
</dbReference>
<dbReference type="InterPro" id="IPR036028">
    <property type="entry name" value="SH3-like_dom_sf"/>
</dbReference>
<dbReference type="GO" id="GO:0016197">
    <property type="term" value="P:endosomal transport"/>
    <property type="evidence" value="ECO:0007669"/>
    <property type="project" value="TreeGrafter"/>
</dbReference>
<dbReference type="GeneID" id="64661151"/>
<dbReference type="SMART" id="SM00326">
    <property type="entry name" value="SH3"/>
    <property type="match status" value="1"/>
</dbReference>
<evidence type="ECO:0000256" key="2">
    <source>
        <dbReference type="PROSITE-ProRule" id="PRU00192"/>
    </source>
</evidence>
<feature type="region of interest" description="Disordered" evidence="3">
    <location>
        <begin position="366"/>
        <end position="406"/>
    </location>
</feature>
<feature type="domain" description="SH3" evidence="4">
    <location>
        <begin position="33"/>
        <end position="95"/>
    </location>
</feature>
<dbReference type="Proteomes" id="UP001195769">
    <property type="component" value="Unassembled WGS sequence"/>
</dbReference>
<feature type="compositionally biased region" description="Low complexity" evidence="3">
    <location>
        <begin position="391"/>
        <end position="400"/>
    </location>
</feature>
<evidence type="ECO:0000313" key="6">
    <source>
        <dbReference type="Proteomes" id="UP001195769"/>
    </source>
</evidence>
<dbReference type="GO" id="GO:0031410">
    <property type="term" value="C:cytoplasmic vesicle"/>
    <property type="evidence" value="ECO:0007669"/>
    <property type="project" value="TreeGrafter"/>
</dbReference>
<dbReference type="Gene3D" id="2.30.30.40">
    <property type="entry name" value="SH3 Domains"/>
    <property type="match status" value="1"/>
</dbReference>
<keyword evidence="6" id="KW-1185">Reference proteome</keyword>
<dbReference type="GO" id="GO:0006897">
    <property type="term" value="P:endocytosis"/>
    <property type="evidence" value="ECO:0007669"/>
    <property type="project" value="TreeGrafter"/>
</dbReference>
<dbReference type="PANTHER" id="PTHR45827">
    <property type="entry name" value="SORTING NEXIN"/>
    <property type="match status" value="1"/>
</dbReference>
<protein>
    <recommendedName>
        <fullName evidence="4">SH3 domain-containing protein</fullName>
    </recommendedName>
</protein>
<dbReference type="SUPFAM" id="SSF64268">
    <property type="entry name" value="PX domain"/>
    <property type="match status" value="1"/>
</dbReference>
<dbReference type="GO" id="GO:0035091">
    <property type="term" value="F:phosphatidylinositol binding"/>
    <property type="evidence" value="ECO:0007669"/>
    <property type="project" value="InterPro"/>
</dbReference>
<sequence length="406" mass="44825">MGISLTYTLECHSLSDDEPEPADEHYELQPVEDPVKAARALYNFEGKAEFRELTVEAGDELNILKEEAGDGWSLVRVSSGEIGLLTQTYYTCATSFLSAPLAVHGRNEPPISTITPQASFQHQSKPLSIVPQDTGEWTNPLPSFRQSLLRGKTLNRFSGFVTSGAEEWVLEGYVDPVIPSSSSSHQQISTEDSINDDNTRLSRLGLGKQTLALRLSGAYTMYSVTSLFSSATDESYDPYIPPISPTRITVQRRFSHFIVLHTSTKRLPGIALPPLPEKQYAGWFSAVLSRLVDRRLLLIDGVDEAQRRLSGAGPPDSSPAVWIPCWIRKTPAHVKKKKIAQAALNESPVFIKHLLRRGTRRYVTQGASRVTVPQRSARSAMGSTAFRPSDRLSSPSSRGSESLRKT</sequence>
<evidence type="ECO:0000259" key="4">
    <source>
        <dbReference type="PROSITE" id="PS50002"/>
    </source>
</evidence>
<dbReference type="GO" id="GO:0097320">
    <property type="term" value="P:plasma membrane tubulation"/>
    <property type="evidence" value="ECO:0007669"/>
    <property type="project" value="TreeGrafter"/>
</dbReference>
<proteinExistence type="predicted"/>
<dbReference type="RefSeq" id="XP_041227187.1">
    <property type="nucleotide sequence ID" value="XM_041366853.1"/>
</dbReference>
<reference evidence="5" key="1">
    <citation type="journal article" date="2020" name="New Phytol.">
        <title>Comparative genomics reveals dynamic genome evolution in host specialist ectomycorrhizal fungi.</title>
        <authorList>
            <person name="Lofgren L.A."/>
            <person name="Nguyen N.H."/>
            <person name="Vilgalys R."/>
            <person name="Ruytinx J."/>
            <person name="Liao H.L."/>
            <person name="Branco S."/>
            <person name="Kuo A."/>
            <person name="LaButti K."/>
            <person name="Lipzen A."/>
            <person name="Andreopoulos W."/>
            <person name="Pangilinan J."/>
            <person name="Riley R."/>
            <person name="Hundley H."/>
            <person name="Na H."/>
            <person name="Barry K."/>
            <person name="Grigoriev I.V."/>
            <person name="Stajich J.E."/>
            <person name="Kennedy P.G."/>
        </authorList>
    </citation>
    <scope>NUCLEOTIDE SEQUENCE</scope>
    <source>
        <strain evidence="5">FC203</strain>
    </source>
</reference>
<dbReference type="InterPro" id="IPR036871">
    <property type="entry name" value="PX_dom_sf"/>
</dbReference>
<accession>A0AAD4E8M3</accession>
<dbReference type="GO" id="GO:0005886">
    <property type="term" value="C:plasma membrane"/>
    <property type="evidence" value="ECO:0007669"/>
    <property type="project" value="TreeGrafter"/>
</dbReference>
<dbReference type="InterPro" id="IPR001452">
    <property type="entry name" value="SH3_domain"/>
</dbReference>
<name>A0AAD4E8M3_9AGAM</name>
<evidence type="ECO:0000256" key="3">
    <source>
        <dbReference type="SAM" id="MobiDB-lite"/>
    </source>
</evidence>
<dbReference type="PROSITE" id="PS50002">
    <property type="entry name" value="SH3"/>
    <property type="match status" value="1"/>
</dbReference>
<comment type="caution">
    <text evidence="5">The sequence shown here is derived from an EMBL/GenBank/DDBJ whole genome shotgun (WGS) entry which is preliminary data.</text>
</comment>
<dbReference type="SUPFAM" id="SSF50044">
    <property type="entry name" value="SH3-domain"/>
    <property type="match status" value="1"/>
</dbReference>
<organism evidence="5 6">
    <name type="scientific">Suillus fuscotomentosus</name>
    <dbReference type="NCBI Taxonomy" id="1912939"/>
    <lineage>
        <taxon>Eukaryota</taxon>
        <taxon>Fungi</taxon>
        <taxon>Dikarya</taxon>
        <taxon>Basidiomycota</taxon>
        <taxon>Agaricomycotina</taxon>
        <taxon>Agaricomycetes</taxon>
        <taxon>Agaricomycetidae</taxon>
        <taxon>Boletales</taxon>
        <taxon>Suillineae</taxon>
        <taxon>Suillaceae</taxon>
        <taxon>Suillus</taxon>
    </lineage>
</organism>